<protein>
    <recommendedName>
        <fullName evidence="7">Alkaline phosphatase</fullName>
    </recommendedName>
</protein>
<feature type="signal peptide" evidence="4">
    <location>
        <begin position="1"/>
        <end position="20"/>
    </location>
</feature>
<dbReference type="Proteomes" id="UP000041254">
    <property type="component" value="Unassembled WGS sequence"/>
</dbReference>
<feature type="compositionally biased region" description="Low complexity" evidence="3">
    <location>
        <begin position="133"/>
        <end position="152"/>
    </location>
</feature>
<evidence type="ECO:0000256" key="4">
    <source>
        <dbReference type="SAM" id="SignalP"/>
    </source>
</evidence>
<feature type="compositionally biased region" description="Basic and acidic residues" evidence="3">
    <location>
        <begin position="117"/>
        <end position="130"/>
    </location>
</feature>
<reference evidence="5 6" key="1">
    <citation type="submission" date="2014-11" db="EMBL/GenBank/DDBJ databases">
        <authorList>
            <person name="Zhu J."/>
            <person name="Qi W."/>
            <person name="Song R."/>
        </authorList>
    </citation>
    <scope>NUCLEOTIDE SEQUENCE [LARGE SCALE GENOMIC DNA]</scope>
</reference>
<dbReference type="SUPFAM" id="SSF51120">
    <property type="entry name" value="beta-Roll"/>
    <property type="match status" value="1"/>
</dbReference>
<gene>
    <name evidence="5" type="ORF">Vbra_7738</name>
</gene>
<evidence type="ECO:0000256" key="1">
    <source>
        <dbReference type="ARBA" id="ARBA00004613"/>
    </source>
</evidence>
<comment type="subcellular location">
    <subcellularLocation>
        <location evidence="1">Secreted</location>
    </subcellularLocation>
</comment>
<organism evidence="5 6">
    <name type="scientific">Vitrella brassicaformis (strain CCMP3155)</name>
    <dbReference type="NCBI Taxonomy" id="1169540"/>
    <lineage>
        <taxon>Eukaryota</taxon>
        <taxon>Sar</taxon>
        <taxon>Alveolata</taxon>
        <taxon>Colpodellida</taxon>
        <taxon>Vitrellaceae</taxon>
        <taxon>Vitrella</taxon>
    </lineage>
</organism>
<keyword evidence="2" id="KW-0964">Secreted</keyword>
<feature type="region of interest" description="Disordered" evidence="3">
    <location>
        <begin position="88"/>
        <end position="162"/>
    </location>
</feature>
<name>A0A0G4ELI6_VITBC</name>
<feature type="chain" id="PRO_5005187284" description="Alkaline phosphatase" evidence="4">
    <location>
        <begin position="21"/>
        <end position="221"/>
    </location>
</feature>
<accession>A0A0G4ELI6</accession>
<dbReference type="OrthoDB" id="5978936at2759"/>
<feature type="region of interest" description="Disordered" evidence="3">
    <location>
        <begin position="32"/>
        <end position="56"/>
    </location>
</feature>
<dbReference type="EMBL" id="CDMY01000256">
    <property type="protein sequence ID" value="CEL97817.1"/>
    <property type="molecule type" value="Genomic_DNA"/>
</dbReference>
<dbReference type="Gene3D" id="2.150.10.10">
    <property type="entry name" value="Serralysin-like metalloprotease, C-terminal"/>
    <property type="match status" value="2"/>
</dbReference>
<dbReference type="GO" id="GO:0005509">
    <property type="term" value="F:calcium ion binding"/>
    <property type="evidence" value="ECO:0007669"/>
    <property type="project" value="InterPro"/>
</dbReference>
<dbReference type="InterPro" id="IPR011049">
    <property type="entry name" value="Serralysin-like_metalloprot_C"/>
</dbReference>
<dbReference type="PhylomeDB" id="A0A0G4ELI6"/>
<evidence type="ECO:0000256" key="3">
    <source>
        <dbReference type="SAM" id="MobiDB-lite"/>
    </source>
</evidence>
<evidence type="ECO:0008006" key="7">
    <source>
        <dbReference type="Google" id="ProtNLM"/>
    </source>
</evidence>
<dbReference type="InterPro" id="IPR050557">
    <property type="entry name" value="RTX_toxin/Mannuronan_C5-epim"/>
</dbReference>
<dbReference type="PRINTS" id="PR00313">
    <property type="entry name" value="CABNDNGRPT"/>
</dbReference>
<keyword evidence="6" id="KW-1185">Reference proteome</keyword>
<dbReference type="InterPro" id="IPR001343">
    <property type="entry name" value="Hemolysn_Ca-bd"/>
</dbReference>
<dbReference type="VEuPathDB" id="CryptoDB:Vbra_7738"/>
<dbReference type="AlphaFoldDB" id="A0A0G4ELI6"/>
<evidence type="ECO:0000256" key="2">
    <source>
        <dbReference type="ARBA" id="ARBA00022525"/>
    </source>
</evidence>
<sequence length="221" mass="22967">MRFDLIWLCVAVALVLPSSCSPSLHRHLQGVTTAPPLVGTDGDDGEASKGGYPRNKAFEGTDLGDTMYALGGDDLVRGKKGDDTIFGGEGNDILRGQEGADTVDGGAGDDEVTGQSGDDRLFGGEGKDFMNADSGNDLLDGGPGDDNLSGDSGTDRVKGGPGDDLIIDLDGDFGDTMMGGLGADTFILRDDLDKDKQMAQIQDFNEADGDKAIFIPKKNGD</sequence>
<evidence type="ECO:0000313" key="6">
    <source>
        <dbReference type="Proteomes" id="UP000041254"/>
    </source>
</evidence>
<dbReference type="PANTHER" id="PTHR38340:SF1">
    <property type="entry name" value="S-LAYER PROTEIN"/>
    <property type="match status" value="1"/>
</dbReference>
<dbReference type="Pfam" id="PF00353">
    <property type="entry name" value="HemolysinCabind"/>
    <property type="match status" value="4"/>
</dbReference>
<dbReference type="GO" id="GO:0005576">
    <property type="term" value="C:extracellular region"/>
    <property type="evidence" value="ECO:0007669"/>
    <property type="project" value="UniProtKB-SubCell"/>
</dbReference>
<keyword evidence="4" id="KW-0732">Signal</keyword>
<dbReference type="PANTHER" id="PTHR38340">
    <property type="entry name" value="S-LAYER PROTEIN"/>
    <property type="match status" value="1"/>
</dbReference>
<proteinExistence type="predicted"/>
<evidence type="ECO:0000313" key="5">
    <source>
        <dbReference type="EMBL" id="CEL97817.1"/>
    </source>
</evidence>
<dbReference type="InParanoid" id="A0A0G4ELI6"/>